<accession>A0A1X6MPC3</accession>
<comment type="cofactor">
    <cofactor evidence="1">
        <name>FMN</name>
        <dbReference type="ChEBI" id="CHEBI:58210"/>
    </cofactor>
</comment>
<dbReference type="OrthoDB" id="298012at2759"/>
<sequence length="269" mass="29329">MAQNDTPPFDRSLSLKFTQTPNPQWTYGQQLDATPEGKAWLEGEKAGWKVVDTEKEDPMKLYALMTSGIVPRPIAFVSTISEDGVENLSPFSWFNMVTHSPPLVSLCCSNGPARVKDTAANIAATRQFTVNIISEPWVEAANACAVDAPAAVGEWPLSGLTKTASLHVKPARVQESAFSMECELHQTVEIVHPVTGVNTTTMILGLVKYVHVRNDMLTARGTVDPARLRPVARLGDISYARVGDGFRLRRPVWADEAEAIRAATEGANE</sequence>
<dbReference type="InterPro" id="IPR012349">
    <property type="entry name" value="Split_barrel_FMN-bd"/>
</dbReference>
<evidence type="ECO:0000256" key="2">
    <source>
        <dbReference type="ARBA" id="ARBA00022630"/>
    </source>
</evidence>
<evidence type="ECO:0000256" key="3">
    <source>
        <dbReference type="ARBA" id="ARBA00022643"/>
    </source>
</evidence>
<dbReference type="SUPFAM" id="SSF50475">
    <property type="entry name" value="FMN-binding split barrel"/>
    <property type="match status" value="1"/>
</dbReference>
<organism evidence="6 7">
    <name type="scientific">Postia placenta MAD-698-R-SB12</name>
    <dbReference type="NCBI Taxonomy" id="670580"/>
    <lineage>
        <taxon>Eukaryota</taxon>
        <taxon>Fungi</taxon>
        <taxon>Dikarya</taxon>
        <taxon>Basidiomycota</taxon>
        <taxon>Agaricomycotina</taxon>
        <taxon>Agaricomycetes</taxon>
        <taxon>Polyporales</taxon>
        <taxon>Adustoporiaceae</taxon>
        <taxon>Rhodonia</taxon>
    </lineage>
</organism>
<dbReference type="EMBL" id="KZ110605">
    <property type="protein sequence ID" value="OSX58267.1"/>
    <property type="molecule type" value="Genomic_DNA"/>
</dbReference>
<dbReference type="AlphaFoldDB" id="A0A1X6MPC3"/>
<gene>
    <name evidence="6" type="ORF">POSPLADRAFT_1041391</name>
</gene>
<evidence type="ECO:0000256" key="1">
    <source>
        <dbReference type="ARBA" id="ARBA00001917"/>
    </source>
</evidence>
<dbReference type="PANTHER" id="PTHR33798:SF5">
    <property type="entry name" value="FLAVIN REDUCTASE LIKE DOMAIN-CONTAINING PROTEIN"/>
    <property type="match status" value="1"/>
</dbReference>
<name>A0A1X6MPC3_9APHY</name>
<feature type="domain" description="Flavin reductase like" evidence="5">
    <location>
        <begin position="67"/>
        <end position="224"/>
    </location>
</feature>
<evidence type="ECO:0000313" key="6">
    <source>
        <dbReference type="EMBL" id="OSX58267.1"/>
    </source>
</evidence>
<keyword evidence="3" id="KW-0288">FMN</keyword>
<protein>
    <recommendedName>
        <fullName evidence="5">Flavin reductase like domain-containing protein</fullName>
    </recommendedName>
</protein>
<keyword evidence="2" id="KW-0285">Flavoprotein</keyword>
<dbReference type="RefSeq" id="XP_024335061.1">
    <property type="nucleotide sequence ID" value="XM_024477901.1"/>
</dbReference>
<dbReference type="Gene3D" id="2.30.110.10">
    <property type="entry name" value="Electron Transport, Fmn-binding Protein, Chain A"/>
    <property type="match status" value="1"/>
</dbReference>
<comment type="similarity">
    <text evidence="4">Belongs to the flavoredoxin family.</text>
</comment>
<dbReference type="GeneID" id="36322851"/>
<dbReference type="GO" id="GO:0010181">
    <property type="term" value="F:FMN binding"/>
    <property type="evidence" value="ECO:0007669"/>
    <property type="project" value="InterPro"/>
</dbReference>
<evidence type="ECO:0000313" key="7">
    <source>
        <dbReference type="Proteomes" id="UP000194127"/>
    </source>
</evidence>
<reference evidence="6 7" key="1">
    <citation type="submission" date="2017-04" db="EMBL/GenBank/DDBJ databases">
        <title>Genome Sequence of the Model Brown-Rot Fungus Postia placenta SB12.</title>
        <authorList>
            <consortium name="DOE Joint Genome Institute"/>
            <person name="Gaskell J."/>
            <person name="Kersten P."/>
            <person name="Larrondo L.F."/>
            <person name="Canessa P."/>
            <person name="Martinez D."/>
            <person name="Hibbett D."/>
            <person name="Schmoll M."/>
            <person name="Kubicek C.P."/>
            <person name="Martinez A.T."/>
            <person name="Yadav J."/>
            <person name="Master E."/>
            <person name="Magnuson J.K."/>
            <person name="James T."/>
            <person name="Yaver D."/>
            <person name="Berka R."/>
            <person name="Labutti K."/>
            <person name="Lipzen A."/>
            <person name="Aerts A."/>
            <person name="Barry K."/>
            <person name="Henrissat B."/>
            <person name="Blanchette R."/>
            <person name="Grigoriev I."/>
            <person name="Cullen D."/>
        </authorList>
    </citation>
    <scope>NUCLEOTIDE SEQUENCE [LARGE SCALE GENOMIC DNA]</scope>
    <source>
        <strain evidence="6 7">MAD-698-R-SB12</strain>
    </source>
</reference>
<dbReference type="InterPro" id="IPR002563">
    <property type="entry name" value="Flavin_Rdtase-like_dom"/>
</dbReference>
<evidence type="ECO:0000256" key="4">
    <source>
        <dbReference type="ARBA" id="ARBA00038054"/>
    </source>
</evidence>
<dbReference type="SMART" id="SM00903">
    <property type="entry name" value="Flavin_Reduct"/>
    <property type="match status" value="1"/>
</dbReference>
<dbReference type="PANTHER" id="PTHR33798">
    <property type="entry name" value="FLAVOPROTEIN OXYGENASE"/>
    <property type="match status" value="1"/>
</dbReference>
<evidence type="ECO:0000259" key="5">
    <source>
        <dbReference type="SMART" id="SM00903"/>
    </source>
</evidence>
<dbReference type="Proteomes" id="UP000194127">
    <property type="component" value="Unassembled WGS sequence"/>
</dbReference>
<keyword evidence="7" id="KW-1185">Reference proteome</keyword>
<dbReference type="Pfam" id="PF01613">
    <property type="entry name" value="Flavin_Reduct"/>
    <property type="match status" value="1"/>
</dbReference>
<proteinExistence type="inferred from homology"/>